<dbReference type="AlphaFoldDB" id="A0A914RG90"/>
<accession>A0A914RG90</accession>
<reference evidence="3" key="1">
    <citation type="submission" date="2022-11" db="UniProtKB">
        <authorList>
            <consortium name="WormBaseParasite"/>
        </authorList>
    </citation>
    <scope>IDENTIFICATION</scope>
</reference>
<evidence type="ECO:0000256" key="1">
    <source>
        <dbReference type="SAM" id="Phobius"/>
    </source>
</evidence>
<feature type="transmembrane region" description="Helical" evidence="1">
    <location>
        <begin position="20"/>
        <end position="39"/>
    </location>
</feature>
<evidence type="ECO:0000313" key="3">
    <source>
        <dbReference type="WBParaSite" id="PEQ_0000533501-mRNA-1"/>
    </source>
</evidence>
<organism evidence="2 3">
    <name type="scientific">Parascaris equorum</name>
    <name type="common">Equine roundworm</name>
    <dbReference type="NCBI Taxonomy" id="6256"/>
    <lineage>
        <taxon>Eukaryota</taxon>
        <taxon>Metazoa</taxon>
        <taxon>Ecdysozoa</taxon>
        <taxon>Nematoda</taxon>
        <taxon>Chromadorea</taxon>
        <taxon>Rhabditida</taxon>
        <taxon>Spirurina</taxon>
        <taxon>Ascaridomorpha</taxon>
        <taxon>Ascaridoidea</taxon>
        <taxon>Ascarididae</taxon>
        <taxon>Parascaris</taxon>
    </lineage>
</organism>
<proteinExistence type="predicted"/>
<dbReference type="Proteomes" id="UP000887564">
    <property type="component" value="Unplaced"/>
</dbReference>
<keyword evidence="1" id="KW-0812">Transmembrane</keyword>
<keyword evidence="1" id="KW-0472">Membrane</keyword>
<name>A0A914RG90_PAREQ</name>
<sequence length="47" mass="5115">FRRLDPIISSKYSSIPSSFSVSAFGFIIAICSTSPYNILRATTAQSL</sequence>
<keyword evidence="1" id="KW-1133">Transmembrane helix</keyword>
<evidence type="ECO:0000313" key="2">
    <source>
        <dbReference type="Proteomes" id="UP000887564"/>
    </source>
</evidence>
<keyword evidence="2" id="KW-1185">Reference proteome</keyword>
<protein>
    <submittedName>
        <fullName evidence="3">NADH dehydrogenase subunit 5</fullName>
    </submittedName>
</protein>
<dbReference type="WBParaSite" id="PEQ_0000533501-mRNA-1">
    <property type="protein sequence ID" value="PEQ_0000533501-mRNA-1"/>
    <property type="gene ID" value="PEQ_0000533501"/>
</dbReference>